<dbReference type="InterPro" id="IPR011009">
    <property type="entry name" value="Kinase-like_dom_sf"/>
</dbReference>
<dbReference type="Gene3D" id="3.30.200.20">
    <property type="entry name" value="Phosphorylase Kinase, domain 1"/>
    <property type="match status" value="1"/>
</dbReference>
<keyword evidence="7" id="KW-1133">Transmembrane helix</keyword>
<feature type="domain" description="Protein kinase" evidence="8">
    <location>
        <begin position="15"/>
        <end position="274"/>
    </location>
</feature>
<name>A0AAC9HTX3_9PSEU</name>
<dbReference type="KEGG" id="ahm:TL08_22775"/>
<feature type="region of interest" description="Disordered" evidence="6">
    <location>
        <begin position="320"/>
        <end position="385"/>
    </location>
</feature>
<evidence type="ECO:0000256" key="3">
    <source>
        <dbReference type="ARBA" id="ARBA00022777"/>
    </source>
</evidence>
<dbReference type="PROSITE" id="PS00107">
    <property type="entry name" value="PROTEIN_KINASE_ATP"/>
    <property type="match status" value="1"/>
</dbReference>
<accession>A0AAC9HTX3</accession>
<dbReference type="SUPFAM" id="SSF56112">
    <property type="entry name" value="Protein kinase-like (PK-like)"/>
    <property type="match status" value="1"/>
</dbReference>
<feature type="compositionally biased region" description="Low complexity" evidence="6">
    <location>
        <begin position="330"/>
        <end position="354"/>
    </location>
</feature>
<evidence type="ECO:0000313" key="9">
    <source>
        <dbReference type="EMBL" id="AOS65335.1"/>
    </source>
</evidence>
<keyword evidence="7" id="KW-0472">Membrane</keyword>
<evidence type="ECO:0000256" key="7">
    <source>
        <dbReference type="SAM" id="Phobius"/>
    </source>
</evidence>
<evidence type="ECO:0000313" key="10">
    <source>
        <dbReference type="Proteomes" id="UP000095210"/>
    </source>
</evidence>
<evidence type="ECO:0000256" key="5">
    <source>
        <dbReference type="PROSITE-ProRule" id="PRU10141"/>
    </source>
</evidence>
<dbReference type="InterPro" id="IPR008266">
    <property type="entry name" value="Tyr_kinase_AS"/>
</dbReference>
<evidence type="ECO:0000256" key="6">
    <source>
        <dbReference type="SAM" id="MobiDB-lite"/>
    </source>
</evidence>
<dbReference type="InterPro" id="IPR017441">
    <property type="entry name" value="Protein_kinase_ATP_BS"/>
</dbReference>
<feature type="binding site" evidence="5">
    <location>
        <position position="43"/>
    </location>
    <ligand>
        <name>ATP</name>
        <dbReference type="ChEBI" id="CHEBI:30616"/>
    </ligand>
</feature>
<sequence length="679" mass="71095">MEPLEPDDPQIIGRYRLVGRLGAGGMGRVYLALSSDGRVVAIKLIHQQHVAEPMFRSRFRREVEAARLVSGAYTAAVMDADAEAEQPWLATVYVPGPSLREVIRSHGPLSVSSVRTLAAGLAAALREVHRVGLIHRDLTPANVLLTDDGPRVIDFGITRAVDSGTELTATGLIIGSPGFMSPEQVEGKDLTPASDVFSFGAGLFFAAVGSGPFGKVSSAALLYRVVHTDPLFDQLPAELRPLVEPCLSRNPAQRPTPEQLLDLLGPVRGGASWLPGPVRDLIENQNHQLRVLRDGTAAYADAGDPDMTARVGRQIVQNHARNAAQSSVRAGNSAGVGAPNPGPASAAPGTPPGSWTGWAPMPQQNRANHPPTGPSAPSMVMKAPRQRLSPTSAKYAAITVSLVVVVVVIVSILIALTRTSNQAADPNAGGQDPNQADFDDGTTGSDHGETGYDDAPLPSEFIGQWTATVTPVDGEGAHSYAVLVLGEGEVGDQVGTFLRFVSGCSAAMELVSVTDDTAVFTEVDQYSQADGHTCSQPESTTLTLDEAGTLHYETSDPARSATFEPGMEEVPEGLYGTWSGTVDGVEYPDSAETSSVAAEIEVVAGALGSAEVYVKLGEGCHHASTIAFAAQGWVAARQTRVAGGGCPLVPVNEVLLIDDSGQLQYRGTNPKLSGTFGLS</sequence>
<dbReference type="PROSITE" id="PS00109">
    <property type="entry name" value="PROTEIN_KINASE_TYR"/>
    <property type="match status" value="1"/>
</dbReference>
<evidence type="ECO:0000259" key="8">
    <source>
        <dbReference type="PROSITE" id="PS50011"/>
    </source>
</evidence>
<dbReference type="PANTHER" id="PTHR43289:SF34">
    <property type="entry name" value="SERINE_THREONINE-PROTEIN KINASE YBDM-RELATED"/>
    <property type="match status" value="1"/>
</dbReference>
<evidence type="ECO:0000256" key="4">
    <source>
        <dbReference type="ARBA" id="ARBA00022840"/>
    </source>
</evidence>
<dbReference type="CDD" id="cd14014">
    <property type="entry name" value="STKc_PknB_like"/>
    <property type="match status" value="1"/>
</dbReference>
<dbReference type="AlphaFoldDB" id="A0AAC9HTX3"/>
<proteinExistence type="predicted"/>
<feature type="transmembrane region" description="Helical" evidence="7">
    <location>
        <begin position="395"/>
        <end position="416"/>
    </location>
</feature>
<keyword evidence="4 5" id="KW-0067">ATP-binding</keyword>
<dbReference type="PANTHER" id="PTHR43289">
    <property type="entry name" value="MITOGEN-ACTIVATED PROTEIN KINASE KINASE KINASE 20-RELATED"/>
    <property type="match status" value="1"/>
</dbReference>
<evidence type="ECO:0000256" key="1">
    <source>
        <dbReference type="ARBA" id="ARBA00022679"/>
    </source>
</evidence>
<keyword evidence="2 5" id="KW-0547">Nucleotide-binding</keyword>
<dbReference type="GO" id="GO:0004674">
    <property type="term" value="F:protein serine/threonine kinase activity"/>
    <property type="evidence" value="ECO:0007669"/>
    <property type="project" value="TreeGrafter"/>
</dbReference>
<organism evidence="9 10">
    <name type="scientific">Actinoalloteichus hymeniacidonis</name>
    <dbReference type="NCBI Taxonomy" id="340345"/>
    <lineage>
        <taxon>Bacteria</taxon>
        <taxon>Bacillati</taxon>
        <taxon>Actinomycetota</taxon>
        <taxon>Actinomycetes</taxon>
        <taxon>Pseudonocardiales</taxon>
        <taxon>Pseudonocardiaceae</taxon>
        <taxon>Actinoalloteichus</taxon>
    </lineage>
</organism>
<protein>
    <submittedName>
        <fullName evidence="9">Protein kinase family protein</fullName>
    </submittedName>
</protein>
<keyword evidence="3 9" id="KW-0418">Kinase</keyword>
<keyword evidence="10" id="KW-1185">Reference proteome</keyword>
<feature type="region of interest" description="Disordered" evidence="6">
    <location>
        <begin position="422"/>
        <end position="457"/>
    </location>
</feature>
<dbReference type="PROSITE" id="PS50011">
    <property type="entry name" value="PROTEIN_KINASE_DOM"/>
    <property type="match status" value="1"/>
</dbReference>
<dbReference type="EMBL" id="CP014859">
    <property type="protein sequence ID" value="AOS65335.1"/>
    <property type="molecule type" value="Genomic_DNA"/>
</dbReference>
<keyword evidence="7" id="KW-0812">Transmembrane</keyword>
<feature type="compositionally biased region" description="Polar residues" evidence="6">
    <location>
        <begin position="320"/>
        <end position="329"/>
    </location>
</feature>
<dbReference type="GO" id="GO:0005524">
    <property type="term" value="F:ATP binding"/>
    <property type="evidence" value="ECO:0007669"/>
    <property type="project" value="UniProtKB-UniRule"/>
</dbReference>
<reference evidence="10" key="1">
    <citation type="submission" date="2016-03" db="EMBL/GenBank/DDBJ databases">
        <title>Complete genome sequence of the type strain Actinoalloteichus hymeniacidonis DSM 45092.</title>
        <authorList>
            <person name="Schaffert L."/>
            <person name="Albersmeier A."/>
            <person name="Winkler A."/>
            <person name="Kalinowski J."/>
            <person name="Zotchev S."/>
            <person name="Ruckert C."/>
        </authorList>
    </citation>
    <scope>NUCLEOTIDE SEQUENCE [LARGE SCALE GENOMIC DNA]</scope>
    <source>
        <strain evidence="10">HPA177(T) (DSM 45092(T))</strain>
    </source>
</reference>
<dbReference type="InterPro" id="IPR000719">
    <property type="entry name" value="Prot_kinase_dom"/>
</dbReference>
<gene>
    <name evidence="9" type="ORF">TL08_22775</name>
</gene>
<evidence type="ECO:0000256" key="2">
    <source>
        <dbReference type="ARBA" id="ARBA00022741"/>
    </source>
</evidence>
<dbReference type="Gene3D" id="1.10.510.10">
    <property type="entry name" value="Transferase(Phosphotransferase) domain 1"/>
    <property type="match status" value="1"/>
</dbReference>
<keyword evidence="1" id="KW-0808">Transferase</keyword>
<dbReference type="Pfam" id="PF00069">
    <property type="entry name" value="Pkinase"/>
    <property type="match status" value="1"/>
</dbReference>
<dbReference type="Proteomes" id="UP000095210">
    <property type="component" value="Chromosome"/>
</dbReference>